<feature type="compositionally biased region" description="Basic and acidic residues" evidence="1">
    <location>
        <begin position="140"/>
        <end position="151"/>
    </location>
</feature>
<proteinExistence type="predicted"/>
<feature type="transmembrane region" description="Helical" evidence="2">
    <location>
        <begin position="69"/>
        <end position="88"/>
    </location>
</feature>
<dbReference type="Proteomes" id="UP000000214">
    <property type="component" value="Chromosome"/>
</dbReference>
<dbReference type="AlphaFoldDB" id="K7SH58"/>
<protein>
    <submittedName>
        <fullName evidence="3">Uncharacterized protein</fullName>
    </submittedName>
</protein>
<keyword evidence="2" id="KW-0812">Transmembrane</keyword>
<dbReference type="EMBL" id="CP003493">
    <property type="protein sequence ID" value="AFV88615.1"/>
    <property type="molecule type" value="Genomic_DNA"/>
</dbReference>
<sequence>MMIPSGIWLFSLLMIWLFQGSFSGSTLGPLVSTFILGLAAGDWAPMVLLPLAGCALTLTMGAGHQIDRWIFTAAAVLWTVWFWWNVHFPLTPTWLAVALVITALICVWVPAYSHWLKAVEEWEMRQAAPPSDGRNSAAQRADRARPEGPAR</sequence>
<evidence type="ECO:0000313" key="3">
    <source>
        <dbReference type="EMBL" id="AFV88615.1"/>
    </source>
</evidence>
<dbReference type="HOGENOM" id="CLU_1642224_0_0_11"/>
<feature type="region of interest" description="Disordered" evidence="1">
    <location>
        <begin position="127"/>
        <end position="151"/>
    </location>
</feature>
<keyword evidence="2" id="KW-1133">Transmembrane helix</keyword>
<dbReference type="KEGG" id="pbo:PACID_07770"/>
<gene>
    <name evidence="3" type="ordered locus">PACID_07770</name>
</gene>
<name>K7SH58_ACIA4</name>
<organism evidence="3 4">
    <name type="scientific">Acidipropionibacterium acidipropionici (strain ATCC 4875 / DSM 20272 / JCM 6432 / NBRC 12425 / NCIMB 8070 / 4)</name>
    <name type="common">Propionibacterium acidipropionici</name>
    <dbReference type="NCBI Taxonomy" id="1171373"/>
    <lineage>
        <taxon>Bacteria</taxon>
        <taxon>Bacillati</taxon>
        <taxon>Actinomycetota</taxon>
        <taxon>Actinomycetes</taxon>
        <taxon>Propionibacteriales</taxon>
        <taxon>Propionibacteriaceae</taxon>
        <taxon>Acidipropionibacterium</taxon>
    </lineage>
</organism>
<dbReference type="PATRIC" id="fig|1171373.8.peg.786"/>
<reference evidence="3 4" key="1">
    <citation type="journal article" date="2012" name="BMC Genomics">
        <title>The genome sequence of Propionibacterium acidipropionici provides insights into its biotechnological and industrial potential.</title>
        <authorList>
            <person name="Parizzi L.P."/>
            <person name="Grassi M.C."/>
            <person name="Llerena L.A."/>
            <person name="Carazzolle M.F."/>
            <person name="Queiroz V.L."/>
            <person name="Lunardi I."/>
            <person name="Zeidler A.F."/>
            <person name="Teixeira P.J."/>
            <person name="Mieczkowski P."/>
            <person name="Rincones J."/>
            <person name="Pereira G.A."/>
        </authorList>
    </citation>
    <scope>NUCLEOTIDE SEQUENCE [LARGE SCALE GENOMIC DNA]</scope>
    <source>
        <strain evidence="4">ATCC 4875 / DSM 20272 / JCM 6432 / NBRC 12425 / NCIMB 8070</strain>
    </source>
</reference>
<feature type="transmembrane region" description="Helical" evidence="2">
    <location>
        <begin position="33"/>
        <end position="57"/>
    </location>
</feature>
<evidence type="ECO:0000256" key="2">
    <source>
        <dbReference type="SAM" id="Phobius"/>
    </source>
</evidence>
<evidence type="ECO:0000256" key="1">
    <source>
        <dbReference type="SAM" id="MobiDB-lite"/>
    </source>
</evidence>
<feature type="transmembrane region" description="Helical" evidence="2">
    <location>
        <begin position="94"/>
        <end position="115"/>
    </location>
</feature>
<dbReference type="STRING" id="1171373.PACID_07770"/>
<evidence type="ECO:0000313" key="4">
    <source>
        <dbReference type="Proteomes" id="UP000000214"/>
    </source>
</evidence>
<keyword evidence="2" id="KW-0472">Membrane</keyword>
<accession>K7SH58</accession>